<evidence type="ECO:0000256" key="8">
    <source>
        <dbReference type="SAM" id="Phobius"/>
    </source>
</evidence>
<dbReference type="GO" id="GO:0005886">
    <property type="term" value="C:plasma membrane"/>
    <property type="evidence" value="ECO:0007669"/>
    <property type="project" value="UniProtKB-SubCell"/>
</dbReference>
<protein>
    <submittedName>
        <fullName evidence="10">Capsular polysaccharide biosynthesis protein</fullName>
    </submittedName>
</protein>
<accession>A0A1I0A6M7</accession>
<evidence type="ECO:0000256" key="3">
    <source>
        <dbReference type="ARBA" id="ARBA00022475"/>
    </source>
</evidence>
<evidence type="ECO:0000256" key="5">
    <source>
        <dbReference type="ARBA" id="ARBA00022989"/>
    </source>
</evidence>
<feature type="compositionally biased region" description="Basic and acidic residues" evidence="7">
    <location>
        <begin position="237"/>
        <end position="247"/>
    </location>
</feature>
<keyword evidence="4 8" id="KW-0812">Transmembrane</keyword>
<dbReference type="Proteomes" id="UP000198618">
    <property type="component" value="Unassembled WGS sequence"/>
</dbReference>
<sequence>MKDTVAIQDIVQTLKKRMVFILFFTIGLIGVAAMLSYYFLNPVYESSSQFVVIQQKDDPVVQYDRSELETNLGLINTYSEIIKSPVILDQVIEEMGLTIPLDEFSKQIEVNSEENSQVVTVSAIADTPETAAQIANLVVEEFRDTILTVMQVENVFVLSNANPELSQEPIQPRPIMNMAIAGLIGLATSIGVTLLLEFLNTKVKTENDVEELGITVLGVISTIDKKRPSKNRNSKSTIEKEEANVET</sequence>
<dbReference type="OrthoDB" id="2360475at2"/>
<feature type="transmembrane region" description="Helical" evidence="8">
    <location>
        <begin position="175"/>
        <end position="196"/>
    </location>
</feature>
<evidence type="ECO:0000259" key="9">
    <source>
        <dbReference type="Pfam" id="PF02706"/>
    </source>
</evidence>
<keyword evidence="3" id="KW-1003">Cell membrane</keyword>
<keyword evidence="6 8" id="KW-0472">Membrane</keyword>
<keyword evidence="11" id="KW-1185">Reference proteome</keyword>
<gene>
    <name evidence="10" type="ORF">SAMN05216389_10385</name>
</gene>
<name>A0A1I0A6M7_9BACI</name>
<dbReference type="AlphaFoldDB" id="A0A1I0A6M7"/>
<comment type="similarity">
    <text evidence="2">Belongs to the CpsC/CapA family.</text>
</comment>
<evidence type="ECO:0000256" key="6">
    <source>
        <dbReference type="ARBA" id="ARBA00023136"/>
    </source>
</evidence>
<feature type="domain" description="Polysaccharide chain length determinant N-terminal" evidence="9">
    <location>
        <begin position="6"/>
        <end position="94"/>
    </location>
</feature>
<dbReference type="InterPro" id="IPR003856">
    <property type="entry name" value="LPS_length_determ_N"/>
</dbReference>
<feature type="region of interest" description="Disordered" evidence="7">
    <location>
        <begin position="226"/>
        <end position="247"/>
    </location>
</feature>
<dbReference type="PANTHER" id="PTHR32309">
    <property type="entry name" value="TYROSINE-PROTEIN KINASE"/>
    <property type="match status" value="1"/>
</dbReference>
<evidence type="ECO:0000256" key="4">
    <source>
        <dbReference type="ARBA" id="ARBA00022692"/>
    </source>
</evidence>
<dbReference type="GO" id="GO:0004713">
    <property type="term" value="F:protein tyrosine kinase activity"/>
    <property type="evidence" value="ECO:0007669"/>
    <property type="project" value="TreeGrafter"/>
</dbReference>
<evidence type="ECO:0000256" key="2">
    <source>
        <dbReference type="ARBA" id="ARBA00006683"/>
    </source>
</evidence>
<keyword evidence="5 8" id="KW-1133">Transmembrane helix</keyword>
<proteinExistence type="inferred from homology"/>
<dbReference type="EMBL" id="FOHE01000003">
    <property type="protein sequence ID" value="SES89335.1"/>
    <property type="molecule type" value="Genomic_DNA"/>
</dbReference>
<evidence type="ECO:0000313" key="10">
    <source>
        <dbReference type="EMBL" id="SES89335.1"/>
    </source>
</evidence>
<comment type="subcellular location">
    <subcellularLocation>
        <location evidence="1">Cell membrane</location>
        <topology evidence="1">Multi-pass membrane protein</topology>
    </subcellularLocation>
</comment>
<evidence type="ECO:0000256" key="1">
    <source>
        <dbReference type="ARBA" id="ARBA00004651"/>
    </source>
</evidence>
<dbReference type="PANTHER" id="PTHR32309:SF13">
    <property type="entry name" value="FERRIC ENTEROBACTIN TRANSPORT PROTEIN FEPE"/>
    <property type="match status" value="1"/>
</dbReference>
<dbReference type="RefSeq" id="WP_090867366.1">
    <property type="nucleotide sequence ID" value="NZ_FOHE01000003.1"/>
</dbReference>
<dbReference type="Pfam" id="PF02706">
    <property type="entry name" value="Wzz"/>
    <property type="match status" value="1"/>
</dbReference>
<feature type="transmembrane region" description="Helical" evidence="8">
    <location>
        <begin position="20"/>
        <end position="40"/>
    </location>
</feature>
<evidence type="ECO:0000256" key="7">
    <source>
        <dbReference type="SAM" id="MobiDB-lite"/>
    </source>
</evidence>
<organism evidence="10 11">
    <name type="scientific">Oceanobacillus limi</name>
    <dbReference type="NCBI Taxonomy" id="930131"/>
    <lineage>
        <taxon>Bacteria</taxon>
        <taxon>Bacillati</taxon>
        <taxon>Bacillota</taxon>
        <taxon>Bacilli</taxon>
        <taxon>Bacillales</taxon>
        <taxon>Bacillaceae</taxon>
        <taxon>Oceanobacillus</taxon>
    </lineage>
</organism>
<dbReference type="STRING" id="930131.SAMN05216389_10385"/>
<dbReference type="InterPro" id="IPR050445">
    <property type="entry name" value="Bact_polysacc_biosynth/exp"/>
</dbReference>
<evidence type="ECO:0000313" key="11">
    <source>
        <dbReference type="Proteomes" id="UP000198618"/>
    </source>
</evidence>
<reference evidence="10 11" key="1">
    <citation type="submission" date="2016-10" db="EMBL/GenBank/DDBJ databases">
        <authorList>
            <person name="de Groot N.N."/>
        </authorList>
    </citation>
    <scope>NUCLEOTIDE SEQUENCE [LARGE SCALE GENOMIC DNA]</scope>
    <source>
        <strain evidence="10 11">IBRC-M 10780</strain>
    </source>
</reference>